<dbReference type="EMBL" id="LR796143">
    <property type="protein sequence ID" value="CAB4121070.1"/>
    <property type="molecule type" value="Genomic_DNA"/>
</dbReference>
<proteinExistence type="predicted"/>
<evidence type="ECO:0000313" key="1">
    <source>
        <dbReference type="EMBL" id="CAB4121070.1"/>
    </source>
</evidence>
<accession>A0A6J5KL52</accession>
<gene>
    <name evidence="1" type="ORF">UFOVP6_12</name>
</gene>
<organism evidence="1">
    <name type="scientific">uncultured Caudovirales phage</name>
    <dbReference type="NCBI Taxonomy" id="2100421"/>
    <lineage>
        <taxon>Viruses</taxon>
        <taxon>Duplodnaviria</taxon>
        <taxon>Heunggongvirae</taxon>
        <taxon>Uroviricota</taxon>
        <taxon>Caudoviricetes</taxon>
        <taxon>Peduoviridae</taxon>
        <taxon>Maltschvirus</taxon>
        <taxon>Maltschvirus maltsch</taxon>
    </lineage>
</organism>
<protein>
    <submittedName>
        <fullName evidence="1">Uncharacterized protein</fullName>
    </submittedName>
</protein>
<sequence length="63" mass="6875">MAKKPLNVPVEEGIDFNPVVEQGLAAKALDMDESACPYAEGEYRNAWMSGFWAKDLDATGLVN</sequence>
<reference evidence="1" key="1">
    <citation type="submission" date="2020-04" db="EMBL/GenBank/DDBJ databases">
        <authorList>
            <person name="Chiriac C."/>
            <person name="Salcher M."/>
            <person name="Ghai R."/>
            <person name="Kavagutti S V."/>
        </authorList>
    </citation>
    <scope>NUCLEOTIDE SEQUENCE</scope>
</reference>
<name>A0A6J5KL52_9CAUD</name>